<name>A0A444MG17_9RHOB</name>
<feature type="transmembrane region" description="Helical" evidence="1">
    <location>
        <begin position="63"/>
        <end position="84"/>
    </location>
</feature>
<dbReference type="Proteomes" id="UP000287168">
    <property type="component" value="Unassembled WGS sequence"/>
</dbReference>
<accession>A0A444MG17</accession>
<feature type="transmembrane region" description="Helical" evidence="1">
    <location>
        <begin position="38"/>
        <end position="57"/>
    </location>
</feature>
<keyword evidence="1" id="KW-1133">Transmembrane helix</keyword>
<feature type="transmembrane region" description="Helical" evidence="1">
    <location>
        <begin position="96"/>
        <end position="119"/>
    </location>
</feature>
<dbReference type="RefSeq" id="WP_128486417.1">
    <property type="nucleotide sequence ID" value="NZ_JBHLXB010000026.1"/>
</dbReference>
<gene>
    <name evidence="3" type="ORF">EP867_01325</name>
</gene>
<feature type="domain" description="Prepilin type IV endopeptidase peptidase" evidence="2">
    <location>
        <begin position="18"/>
        <end position="117"/>
    </location>
</feature>
<feature type="transmembrane region" description="Helical" evidence="1">
    <location>
        <begin position="6"/>
        <end position="26"/>
    </location>
</feature>
<evidence type="ECO:0000313" key="4">
    <source>
        <dbReference type="Proteomes" id="UP000287168"/>
    </source>
</evidence>
<keyword evidence="1" id="KW-0472">Membrane</keyword>
<dbReference type="GO" id="GO:0004190">
    <property type="term" value="F:aspartic-type endopeptidase activity"/>
    <property type="evidence" value="ECO:0007669"/>
    <property type="project" value="InterPro"/>
</dbReference>
<comment type="caution">
    <text evidence="3">The sequence shown here is derived from an EMBL/GenBank/DDBJ whole genome shotgun (WGS) entry which is preliminary data.</text>
</comment>
<feature type="transmembrane region" description="Helical" evidence="1">
    <location>
        <begin position="144"/>
        <end position="163"/>
    </location>
</feature>
<reference evidence="3 4" key="1">
    <citation type="journal article" date="2015" name="Int. J. Syst. Evol. Microbiol.">
        <title>Gemmobacter intermedius sp. nov., isolated from a white stork (Ciconia ciconia).</title>
        <authorList>
            <person name="Kampfer P."/>
            <person name="Jerzak L."/>
            <person name="Wilharm G."/>
            <person name="Golke J."/>
            <person name="Busse H.J."/>
            <person name="Glaeser S.P."/>
        </authorList>
    </citation>
    <scope>NUCLEOTIDE SEQUENCE [LARGE SCALE GENOMIC DNA]</scope>
    <source>
        <strain evidence="3 4">119/4</strain>
    </source>
</reference>
<dbReference type="AlphaFoldDB" id="A0A444MG17"/>
<dbReference type="EMBL" id="SBLC01000002">
    <property type="protein sequence ID" value="RWY44617.1"/>
    <property type="molecule type" value="Genomic_DNA"/>
</dbReference>
<proteinExistence type="predicted"/>
<keyword evidence="1" id="KW-0812">Transmembrane</keyword>
<keyword evidence="4" id="KW-1185">Reference proteome</keyword>
<evidence type="ECO:0000313" key="3">
    <source>
        <dbReference type="EMBL" id="RWY44617.1"/>
    </source>
</evidence>
<dbReference type="GO" id="GO:0016020">
    <property type="term" value="C:membrane"/>
    <property type="evidence" value="ECO:0007669"/>
    <property type="project" value="InterPro"/>
</dbReference>
<evidence type="ECO:0000256" key="1">
    <source>
        <dbReference type="SAM" id="Phobius"/>
    </source>
</evidence>
<dbReference type="Gene3D" id="1.20.120.1220">
    <property type="match status" value="1"/>
</dbReference>
<protein>
    <recommendedName>
        <fullName evidence="2">Prepilin type IV endopeptidase peptidase domain-containing protein</fullName>
    </recommendedName>
</protein>
<sequence length="164" mass="17566">MTFDTTAAQALWFLPFVTPVALYVAWSDMAAMRIPNKAVLALLVVYAVVGLIALPFVDYAWRWTHFAVVLVAGFVLTMIGAMGGGDAKFGAAMAPFLALGDLQIFLLIFSASLLAAFAAHRLARAIPALRGLAPHWESWSNPKFPMGLALSASLLIYLALAAAR</sequence>
<dbReference type="InterPro" id="IPR000045">
    <property type="entry name" value="Prepilin_IV_endopep_pep"/>
</dbReference>
<dbReference type="OrthoDB" id="7709484at2"/>
<evidence type="ECO:0000259" key="2">
    <source>
        <dbReference type="Pfam" id="PF01478"/>
    </source>
</evidence>
<dbReference type="Pfam" id="PF01478">
    <property type="entry name" value="Peptidase_A24"/>
    <property type="match status" value="1"/>
</dbReference>
<organism evidence="3 4">
    <name type="scientific">Falsigemmobacter intermedius</name>
    <dbReference type="NCBI Taxonomy" id="1553448"/>
    <lineage>
        <taxon>Bacteria</taxon>
        <taxon>Pseudomonadati</taxon>
        <taxon>Pseudomonadota</taxon>
        <taxon>Alphaproteobacteria</taxon>
        <taxon>Rhodobacterales</taxon>
        <taxon>Paracoccaceae</taxon>
        <taxon>Falsigemmobacter</taxon>
    </lineage>
</organism>